<dbReference type="Gene3D" id="1.10.10.10">
    <property type="entry name" value="Winged helix-like DNA-binding domain superfamily/Winged helix DNA-binding domain"/>
    <property type="match status" value="1"/>
</dbReference>
<keyword evidence="4" id="KW-0804">Transcription</keyword>
<feature type="domain" description="HTH lysR-type" evidence="5">
    <location>
        <begin position="1"/>
        <end position="58"/>
    </location>
</feature>
<dbReference type="SUPFAM" id="SSF46785">
    <property type="entry name" value="Winged helix' DNA-binding domain"/>
    <property type="match status" value="1"/>
</dbReference>
<dbReference type="PROSITE" id="PS50931">
    <property type="entry name" value="HTH_LYSR"/>
    <property type="match status" value="1"/>
</dbReference>
<evidence type="ECO:0000256" key="4">
    <source>
        <dbReference type="ARBA" id="ARBA00023163"/>
    </source>
</evidence>
<evidence type="ECO:0000313" key="6">
    <source>
        <dbReference type="EMBL" id="HIQ80661.1"/>
    </source>
</evidence>
<dbReference type="InterPro" id="IPR036388">
    <property type="entry name" value="WH-like_DNA-bd_sf"/>
</dbReference>
<dbReference type="PANTHER" id="PTHR30126:SF91">
    <property type="entry name" value="LYSR FAMILY TRANSCRIPTIONAL REGULATOR"/>
    <property type="match status" value="1"/>
</dbReference>
<organism evidence="6 7">
    <name type="scientific">Candidatus Scatavimonas merdigallinarum</name>
    <dbReference type="NCBI Taxonomy" id="2840914"/>
    <lineage>
        <taxon>Bacteria</taxon>
        <taxon>Bacillati</taxon>
        <taxon>Bacillota</taxon>
        <taxon>Clostridia</taxon>
        <taxon>Eubacteriales</taxon>
        <taxon>Oscillospiraceae</taxon>
        <taxon>Oscillospiraceae incertae sedis</taxon>
        <taxon>Candidatus Scatavimonas</taxon>
    </lineage>
</organism>
<dbReference type="GO" id="GO:0003700">
    <property type="term" value="F:DNA-binding transcription factor activity"/>
    <property type="evidence" value="ECO:0007669"/>
    <property type="project" value="InterPro"/>
</dbReference>
<comment type="similarity">
    <text evidence="1">Belongs to the LysR transcriptional regulatory family.</text>
</comment>
<name>A0A9D1CUD9_9FIRM</name>
<dbReference type="InterPro" id="IPR005119">
    <property type="entry name" value="LysR_subst-bd"/>
</dbReference>
<dbReference type="Pfam" id="PF00126">
    <property type="entry name" value="HTH_1"/>
    <property type="match status" value="1"/>
</dbReference>
<reference evidence="6" key="2">
    <citation type="journal article" date="2021" name="PeerJ">
        <title>Extensive microbial diversity within the chicken gut microbiome revealed by metagenomics and culture.</title>
        <authorList>
            <person name="Gilroy R."/>
            <person name="Ravi A."/>
            <person name="Getino M."/>
            <person name="Pursley I."/>
            <person name="Horton D.L."/>
            <person name="Alikhan N.F."/>
            <person name="Baker D."/>
            <person name="Gharbi K."/>
            <person name="Hall N."/>
            <person name="Watson M."/>
            <person name="Adriaenssens E.M."/>
            <person name="Foster-Nyarko E."/>
            <person name="Jarju S."/>
            <person name="Secka A."/>
            <person name="Antonio M."/>
            <person name="Oren A."/>
            <person name="Chaudhuri R.R."/>
            <person name="La Ragione R."/>
            <person name="Hildebrand F."/>
            <person name="Pallen M.J."/>
        </authorList>
    </citation>
    <scope>NUCLEOTIDE SEQUENCE</scope>
    <source>
        <strain evidence="6">ChiSjej1B19-3389</strain>
    </source>
</reference>
<proteinExistence type="inferred from homology"/>
<dbReference type="Pfam" id="PF03466">
    <property type="entry name" value="LysR_substrate"/>
    <property type="match status" value="1"/>
</dbReference>
<keyword evidence="2" id="KW-0805">Transcription regulation</keyword>
<reference evidence="6" key="1">
    <citation type="submission" date="2020-10" db="EMBL/GenBank/DDBJ databases">
        <authorList>
            <person name="Gilroy R."/>
        </authorList>
    </citation>
    <scope>NUCLEOTIDE SEQUENCE</scope>
    <source>
        <strain evidence="6">ChiSjej1B19-3389</strain>
    </source>
</reference>
<dbReference type="InterPro" id="IPR036390">
    <property type="entry name" value="WH_DNA-bd_sf"/>
</dbReference>
<gene>
    <name evidence="6" type="ORF">IAD32_05170</name>
</gene>
<sequence>MLDFRIETFLEVCRVMNFTKAAKRLHITQPAVSQHIHALERQYKTKLFEHVGKQLFLTEAGRMVLQTATTMRHDAQHLQDTVAQLASSRRICFGATLTVGEYIMPEPLTRLLEREPDTRLCMTVANTSELLRLLDQGKIDFAIVEGFFQKQAYDSMVYRTEKYLAVCAPGNTHCSSVQKLEDLLEERLLVREPGSGTREVLQRALEERNLTVEDFRLLTELGSLNAIKSMVCAGIGISFFYQPVVQTELDVGLLVEIPLQDFSVTHNFTFLWRKKSVFASYYRHVFDLMQQASSAPLPKEI</sequence>
<evidence type="ECO:0000259" key="5">
    <source>
        <dbReference type="PROSITE" id="PS50931"/>
    </source>
</evidence>
<dbReference type="InterPro" id="IPR000847">
    <property type="entry name" value="LysR_HTH_N"/>
</dbReference>
<evidence type="ECO:0000256" key="1">
    <source>
        <dbReference type="ARBA" id="ARBA00009437"/>
    </source>
</evidence>
<dbReference type="GO" id="GO:0000976">
    <property type="term" value="F:transcription cis-regulatory region binding"/>
    <property type="evidence" value="ECO:0007669"/>
    <property type="project" value="TreeGrafter"/>
</dbReference>
<dbReference type="Proteomes" id="UP000886787">
    <property type="component" value="Unassembled WGS sequence"/>
</dbReference>
<dbReference type="Gene3D" id="3.40.190.10">
    <property type="entry name" value="Periplasmic binding protein-like II"/>
    <property type="match status" value="2"/>
</dbReference>
<evidence type="ECO:0000256" key="3">
    <source>
        <dbReference type="ARBA" id="ARBA00023125"/>
    </source>
</evidence>
<dbReference type="AlphaFoldDB" id="A0A9D1CUD9"/>
<dbReference type="SUPFAM" id="SSF53850">
    <property type="entry name" value="Periplasmic binding protein-like II"/>
    <property type="match status" value="1"/>
</dbReference>
<comment type="caution">
    <text evidence="6">The sequence shown here is derived from an EMBL/GenBank/DDBJ whole genome shotgun (WGS) entry which is preliminary data.</text>
</comment>
<dbReference type="EMBL" id="DVFW01000026">
    <property type="protein sequence ID" value="HIQ80661.1"/>
    <property type="molecule type" value="Genomic_DNA"/>
</dbReference>
<dbReference type="PRINTS" id="PR00039">
    <property type="entry name" value="HTHLYSR"/>
</dbReference>
<protein>
    <submittedName>
        <fullName evidence="6">LysR family transcriptional regulator</fullName>
    </submittedName>
</protein>
<dbReference type="PANTHER" id="PTHR30126">
    <property type="entry name" value="HTH-TYPE TRANSCRIPTIONAL REGULATOR"/>
    <property type="match status" value="1"/>
</dbReference>
<evidence type="ECO:0000313" key="7">
    <source>
        <dbReference type="Proteomes" id="UP000886787"/>
    </source>
</evidence>
<accession>A0A9D1CUD9</accession>
<evidence type="ECO:0000256" key="2">
    <source>
        <dbReference type="ARBA" id="ARBA00023015"/>
    </source>
</evidence>
<keyword evidence="3" id="KW-0238">DNA-binding</keyword>